<evidence type="ECO:0000256" key="7">
    <source>
        <dbReference type="ARBA" id="ARBA00023136"/>
    </source>
</evidence>
<feature type="domain" description="Major facilitator superfamily (MFS) profile" evidence="11">
    <location>
        <begin position="1"/>
        <end position="451"/>
    </location>
</feature>
<evidence type="ECO:0000256" key="4">
    <source>
        <dbReference type="ARBA" id="ARBA00022475"/>
    </source>
</evidence>
<reference evidence="13" key="2">
    <citation type="journal article" date="2021" name="PeerJ">
        <title>Extensive microbial diversity within the chicken gut microbiome revealed by metagenomics and culture.</title>
        <authorList>
            <person name="Gilroy R."/>
            <person name="Ravi A."/>
            <person name="Getino M."/>
            <person name="Pursley I."/>
            <person name="Horton D.L."/>
            <person name="Alikhan N.F."/>
            <person name="Baker D."/>
            <person name="Gharbi K."/>
            <person name="Hall N."/>
            <person name="Watson M."/>
            <person name="Adriaenssens E.M."/>
            <person name="Foster-Nyarko E."/>
            <person name="Jarju S."/>
            <person name="Secka A."/>
            <person name="Antonio M."/>
            <person name="Oren A."/>
            <person name="Chaudhuri R.R."/>
            <person name="La Ragione R."/>
            <person name="Hildebrand F."/>
            <person name="Pallen M.J."/>
        </authorList>
    </citation>
    <scope>NUCLEOTIDE SEQUENCE</scope>
    <source>
        <strain evidence="13">ChiGjej1B1-2707</strain>
    </source>
</reference>
<comment type="similarity">
    <text evidence="2">Belongs to the major facilitator superfamily. EmrB family.</text>
</comment>
<feature type="transmembrane region" description="Helical" evidence="10">
    <location>
        <begin position="344"/>
        <end position="370"/>
    </location>
</feature>
<feature type="transmembrane region" description="Helical" evidence="10">
    <location>
        <begin position="391"/>
        <end position="407"/>
    </location>
</feature>
<feature type="region of interest" description="Disordered" evidence="9">
    <location>
        <begin position="624"/>
        <end position="649"/>
    </location>
</feature>
<name>A0A9D0ZZF1_9ACTN</name>
<feature type="compositionally biased region" description="Polar residues" evidence="9">
    <location>
        <begin position="624"/>
        <end position="633"/>
    </location>
</feature>
<feature type="transmembrane region" description="Helical" evidence="10">
    <location>
        <begin position="39"/>
        <end position="59"/>
    </location>
</feature>
<keyword evidence="5 10" id="KW-0812">Transmembrane</keyword>
<dbReference type="SUPFAM" id="SSF103473">
    <property type="entry name" value="MFS general substrate transporter"/>
    <property type="match status" value="1"/>
</dbReference>
<feature type="transmembrane region" description="Helical" evidence="10">
    <location>
        <begin position="66"/>
        <end position="84"/>
    </location>
</feature>
<dbReference type="AlphaFoldDB" id="A0A9D0ZZF1"/>
<feature type="transmembrane region" description="Helical" evidence="10">
    <location>
        <begin position="126"/>
        <end position="148"/>
    </location>
</feature>
<evidence type="ECO:0000256" key="8">
    <source>
        <dbReference type="PROSITE-ProRule" id="PRU00703"/>
    </source>
</evidence>
<dbReference type="PANTHER" id="PTHR42718">
    <property type="entry name" value="MAJOR FACILITATOR SUPERFAMILY MULTIDRUG TRANSPORTER MFSC"/>
    <property type="match status" value="1"/>
</dbReference>
<dbReference type="Pfam" id="PF00571">
    <property type="entry name" value="CBS"/>
    <property type="match status" value="2"/>
</dbReference>
<sequence>MLAVLMFGTFTTVLNQTVVTPALPSVMGEFGIDAATAQWLTTGFTLVNAIMIPITAYLTDRFSTRVLFVSAMGLFTVGSLLAGWSPAFAVLLAGRLIQAAGAGVLMPMVMTVLMRTFPAERRGSAMGMFGLVIAFAPAVGPTVAGLVIDHASYHFMFFAIAALSAIVIVISLFAVPKEPAKKSDAKLDKLSVVLSTIGFGCLLYGLSAVGSYGVSVDALAAALIGVVALVLFFRRQLKMDEPMLNVRVLSNRRFLIGTIIGMLVQGALLAAGVLMPIYLQSLLGYSATVSGLVILPGAVIMGAMGPIAGRLFDKHGPRVLSIIGTVGLAIFTFAFALLGDDTSVAYLTVLYTVRMFTLSLVNMPITTWAMNSLPDELVNHGTSVNNTLRQVAGSLGTAVLVSVNTIVANQQMTVTDSLHASIHGINAAFFVGGILCTIGAVLTIAFVRRNQKEVAAKDTNNEHRTLLESIMKHDVFSLPESATVVDAMRMFTEKGISAAPIINTEGEPVGFLSDGDVLRFLSKRSKIYMDPVVMIMQTGQDDQDFNQKLAHLVHRNICEIATKGIIGVDVHSSLPEVCRVLAENHLKKVPVLSDGHIVGVINRSDITQYSMKMYLEHEGKQALQQSGAANASGSHDRTVPAEQTMFPLR</sequence>
<protein>
    <submittedName>
        <fullName evidence="13">DHA2 family efflux MFS transporter permease subunit</fullName>
    </submittedName>
</protein>
<proteinExistence type="inferred from homology"/>
<comment type="subcellular location">
    <subcellularLocation>
        <location evidence="1">Cell membrane</location>
        <topology evidence="1">Multi-pass membrane protein</topology>
    </subcellularLocation>
</comment>
<dbReference type="CDD" id="cd17503">
    <property type="entry name" value="MFS_LmrB_MDR_like"/>
    <property type="match status" value="1"/>
</dbReference>
<comment type="caution">
    <text evidence="13">The sequence shown here is derived from an EMBL/GenBank/DDBJ whole genome shotgun (WGS) entry which is preliminary data.</text>
</comment>
<feature type="transmembrane region" description="Helical" evidence="10">
    <location>
        <begin position="96"/>
        <end position="114"/>
    </location>
</feature>
<feature type="transmembrane region" description="Helical" evidence="10">
    <location>
        <begin position="154"/>
        <end position="175"/>
    </location>
</feature>
<evidence type="ECO:0000256" key="3">
    <source>
        <dbReference type="ARBA" id="ARBA00022448"/>
    </source>
</evidence>
<feature type="domain" description="CBS" evidence="12">
    <location>
        <begin position="471"/>
        <end position="527"/>
    </location>
</feature>
<dbReference type="InterPro" id="IPR011701">
    <property type="entry name" value="MFS"/>
</dbReference>
<keyword evidence="7 10" id="KW-0472">Membrane</keyword>
<dbReference type="PROSITE" id="PS51371">
    <property type="entry name" value="CBS"/>
    <property type="match status" value="2"/>
</dbReference>
<feature type="domain" description="CBS" evidence="12">
    <location>
        <begin position="561"/>
        <end position="619"/>
    </location>
</feature>
<evidence type="ECO:0000259" key="12">
    <source>
        <dbReference type="PROSITE" id="PS51371"/>
    </source>
</evidence>
<evidence type="ECO:0000256" key="9">
    <source>
        <dbReference type="SAM" id="MobiDB-lite"/>
    </source>
</evidence>
<feature type="transmembrane region" description="Helical" evidence="10">
    <location>
        <begin position="254"/>
        <end position="279"/>
    </location>
</feature>
<feature type="transmembrane region" description="Helical" evidence="10">
    <location>
        <begin position="319"/>
        <end position="338"/>
    </location>
</feature>
<dbReference type="Pfam" id="PF07690">
    <property type="entry name" value="MFS_1"/>
    <property type="match status" value="1"/>
</dbReference>
<evidence type="ECO:0000256" key="6">
    <source>
        <dbReference type="ARBA" id="ARBA00022989"/>
    </source>
</evidence>
<dbReference type="PRINTS" id="PR01036">
    <property type="entry name" value="TCRTETB"/>
</dbReference>
<gene>
    <name evidence="13" type="ORF">IAA69_01615</name>
</gene>
<feature type="transmembrane region" description="Helical" evidence="10">
    <location>
        <begin position="285"/>
        <end position="307"/>
    </location>
</feature>
<organism evidence="13 14">
    <name type="scientific">Candidatus Aveggerthella stercoripullorum</name>
    <dbReference type="NCBI Taxonomy" id="2840688"/>
    <lineage>
        <taxon>Bacteria</taxon>
        <taxon>Bacillati</taxon>
        <taxon>Actinomycetota</taxon>
        <taxon>Coriobacteriia</taxon>
        <taxon>Eggerthellales</taxon>
        <taxon>Eggerthellaceae</taxon>
        <taxon>Eggerthellaceae incertae sedis</taxon>
        <taxon>Candidatus Aveggerthella</taxon>
    </lineage>
</organism>
<dbReference type="SUPFAM" id="SSF54631">
    <property type="entry name" value="CBS-domain pair"/>
    <property type="match status" value="1"/>
</dbReference>
<evidence type="ECO:0000256" key="10">
    <source>
        <dbReference type="SAM" id="Phobius"/>
    </source>
</evidence>
<keyword evidence="3" id="KW-0813">Transport</keyword>
<evidence type="ECO:0000256" key="2">
    <source>
        <dbReference type="ARBA" id="ARBA00008537"/>
    </source>
</evidence>
<evidence type="ECO:0000313" key="13">
    <source>
        <dbReference type="EMBL" id="HIR00959.1"/>
    </source>
</evidence>
<dbReference type="InterPro" id="IPR000644">
    <property type="entry name" value="CBS_dom"/>
</dbReference>
<feature type="transmembrane region" description="Helical" evidence="10">
    <location>
        <begin position="427"/>
        <end position="447"/>
    </location>
</feature>
<dbReference type="NCBIfam" id="TIGR00711">
    <property type="entry name" value="efflux_EmrB"/>
    <property type="match status" value="1"/>
</dbReference>
<evidence type="ECO:0000256" key="5">
    <source>
        <dbReference type="ARBA" id="ARBA00022692"/>
    </source>
</evidence>
<dbReference type="PANTHER" id="PTHR42718:SF9">
    <property type="entry name" value="MAJOR FACILITATOR SUPERFAMILY MULTIDRUG TRANSPORTER MFSC"/>
    <property type="match status" value="1"/>
</dbReference>
<keyword evidence="4" id="KW-1003">Cell membrane</keyword>
<dbReference type="GO" id="GO:0005886">
    <property type="term" value="C:plasma membrane"/>
    <property type="evidence" value="ECO:0007669"/>
    <property type="project" value="UniProtKB-SubCell"/>
</dbReference>
<dbReference type="EMBL" id="DVGB01000017">
    <property type="protein sequence ID" value="HIR00959.1"/>
    <property type="molecule type" value="Genomic_DNA"/>
</dbReference>
<dbReference type="Gene3D" id="1.20.1250.20">
    <property type="entry name" value="MFS general substrate transporter like domains"/>
    <property type="match status" value="1"/>
</dbReference>
<keyword evidence="8" id="KW-0129">CBS domain</keyword>
<accession>A0A9D0ZZF1</accession>
<dbReference type="InterPro" id="IPR046342">
    <property type="entry name" value="CBS_dom_sf"/>
</dbReference>
<evidence type="ECO:0000313" key="14">
    <source>
        <dbReference type="Proteomes" id="UP000824261"/>
    </source>
</evidence>
<dbReference type="Proteomes" id="UP000824261">
    <property type="component" value="Unassembled WGS sequence"/>
</dbReference>
<evidence type="ECO:0000259" key="11">
    <source>
        <dbReference type="PROSITE" id="PS50850"/>
    </source>
</evidence>
<feature type="transmembrane region" description="Helical" evidence="10">
    <location>
        <begin position="212"/>
        <end position="233"/>
    </location>
</feature>
<evidence type="ECO:0000256" key="1">
    <source>
        <dbReference type="ARBA" id="ARBA00004651"/>
    </source>
</evidence>
<dbReference type="Gene3D" id="1.20.1720.10">
    <property type="entry name" value="Multidrug resistance protein D"/>
    <property type="match status" value="1"/>
</dbReference>
<dbReference type="SMART" id="SM00116">
    <property type="entry name" value="CBS"/>
    <property type="match status" value="2"/>
</dbReference>
<feature type="transmembrane region" description="Helical" evidence="10">
    <location>
        <begin position="187"/>
        <end position="206"/>
    </location>
</feature>
<dbReference type="InterPro" id="IPR036259">
    <property type="entry name" value="MFS_trans_sf"/>
</dbReference>
<keyword evidence="6 10" id="KW-1133">Transmembrane helix</keyword>
<reference evidence="13" key="1">
    <citation type="submission" date="2020-10" db="EMBL/GenBank/DDBJ databases">
        <authorList>
            <person name="Gilroy R."/>
        </authorList>
    </citation>
    <scope>NUCLEOTIDE SEQUENCE</scope>
    <source>
        <strain evidence="13">ChiGjej1B1-2707</strain>
    </source>
</reference>
<dbReference type="InterPro" id="IPR004638">
    <property type="entry name" value="EmrB-like"/>
</dbReference>
<dbReference type="Gene3D" id="3.10.580.10">
    <property type="entry name" value="CBS-domain"/>
    <property type="match status" value="1"/>
</dbReference>
<dbReference type="InterPro" id="IPR020846">
    <property type="entry name" value="MFS_dom"/>
</dbReference>
<dbReference type="PROSITE" id="PS50850">
    <property type="entry name" value="MFS"/>
    <property type="match status" value="1"/>
</dbReference>
<dbReference type="GO" id="GO:0022857">
    <property type="term" value="F:transmembrane transporter activity"/>
    <property type="evidence" value="ECO:0007669"/>
    <property type="project" value="InterPro"/>
</dbReference>